<feature type="transmembrane region" description="Helical" evidence="2">
    <location>
        <begin position="6"/>
        <end position="27"/>
    </location>
</feature>
<feature type="compositionally biased region" description="Pro residues" evidence="1">
    <location>
        <begin position="110"/>
        <end position="119"/>
    </location>
</feature>
<feature type="region of interest" description="Disordered" evidence="1">
    <location>
        <begin position="35"/>
        <end position="59"/>
    </location>
</feature>
<dbReference type="EMBL" id="DTMM01000032">
    <property type="protein sequence ID" value="HFT92647.1"/>
    <property type="molecule type" value="Genomic_DNA"/>
</dbReference>
<feature type="region of interest" description="Disordered" evidence="1">
    <location>
        <begin position="106"/>
        <end position="144"/>
    </location>
</feature>
<evidence type="ECO:0000256" key="2">
    <source>
        <dbReference type="SAM" id="Phobius"/>
    </source>
</evidence>
<gene>
    <name evidence="3" type="ORF">ENX03_01655</name>
</gene>
<name>A0A7C3LSM0_9BACT</name>
<comment type="caution">
    <text evidence="3">The sequence shown here is derived from an EMBL/GenBank/DDBJ whole genome shotgun (WGS) entry which is preliminary data.</text>
</comment>
<keyword evidence="2" id="KW-1133">Transmembrane helix</keyword>
<evidence type="ECO:0000313" key="3">
    <source>
        <dbReference type="EMBL" id="HFT92647.1"/>
    </source>
</evidence>
<organism evidence="3">
    <name type="scientific">Leptospirillum ferriphilum</name>
    <dbReference type="NCBI Taxonomy" id="178606"/>
    <lineage>
        <taxon>Bacteria</taxon>
        <taxon>Pseudomonadati</taxon>
        <taxon>Nitrospirota</taxon>
        <taxon>Nitrospiria</taxon>
        <taxon>Nitrospirales</taxon>
        <taxon>Nitrospiraceae</taxon>
        <taxon>Leptospirillum</taxon>
    </lineage>
</organism>
<protein>
    <submittedName>
        <fullName evidence="3">Uncharacterized protein</fullName>
    </submittedName>
</protein>
<feature type="compositionally biased region" description="Basic and acidic residues" evidence="1">
    <location>
        <begin position="133"/>
        <end position="144"/>
    </location>
</feature>
<reference evidence="3" key="1">
    <citation type="journal article" date="2020" name="mSystems">
        <title>Genome- and Community-Level Interaction Insights into Carbon Utilization and Element Cycling Functions of Hydrothermarchaeota in Hydrothermal Sediment.</title>
        <authorList>
            <person name="Zhou Z."/>
            <person name="Liu Y."/>
            <person name="Xu W."/>
            <person name="Pan J."/>
            <person name="Luo Z.H."/>
            <person name="Li M."/>
        </authorList>
    </citation>
    <scope>NUCLEOTIDE SEQUENCE [LARGE SCALE GENOMIC DNA]</scope>
    <source>
        <strain evidence="3">SpSt-902</strain>
    </source>
</reference>
<keyword evidence="2" id="KW-0472">Membrane</keyword>
<dbReference type="AlphaFoldDB" id="A0A7C3LSM0"/>
<proteinExistence type="predicted"/>
<sequence length="190" mass="20771">MGFAVFQGILDGTVLIFLAVVLAYVRVTRGQLRRLSRDRAASTHGSPVSGDSGHVPDPREVFAREALEERIGRLDELSREAAERADRLKLLLHDAQQWLEDLERLEKKIPPPPSPPVAPPESGMPAGAKPSRSAREGKPEPRTDIEKVLYLMEQGRTVPEIAQALGRGEGEIELMLGPSRLSDGRTGAGR</sequence>
<accession>A0A7C3LSM0</accession>
<keyword evidence="2" id="KW-0812">Transmembrane</keyword>
<evidence type="ECO:0000256" key="1">
    <source>
        <dbReference type="SAM" id="MobiDB-lite"/>
    </source>
</evidence>